<feature type="transmembrane region" description="Helical" evidence="1">
    <location>
        <begin position="44"/>
        <end position="61"/>
    </location>
</feature>
<evidence type="ECO:0000313" key="2">
    <source>
        <dbReference type="EMBL" id="MFC3607063.1"/>
    </source>
</evidence>
<feature type="transmembrane region" description="Helical" evidence="1">
    <location>
        <begin position="331"/>
        <end position="351"/>
    </location>
</feature>
<sequence length="421" mass="48146">MISRPTFASRFIFFPALLVVLMLHFSLFGESTHNPIGIRPLNEAYLSLCIGFAILLMLAATEETSREFRVLMYYAVFTCAVFIVLPMIFSYFTYGQPFVYGFIEERRVLYCLGFAPLLYVGKRVTPLQFERALIYVALLAAVLSWGFKFGMVPDWRDEVASWDRPDRSSIGPYLMCLTFFYCVAIWDKGASPIDGSPRSKNLYLLFAAILLLTLVFATQTRQLIALCLVFAVFYLRAKVLMWGVMLAVLLAPLYIYPELLQIVGIDLGFYDEQFESGVEDGVRPYTIASIFMHLDQVNWLPSGSLSLMWQGGFVPYFGEHFFLTDVGIFGLLFKYGFLTFLIVPITLFFYRKIAKAIDDDMSFIYPAVLALICIWPLAGLLAYNQATIAFLLVMHSLKAQHQRSKEQVYEYRSYPKLQGSY</sequence>
<keyword evidence="3" id="KW-1185">Reference proteome</keyword>
<dbReference type="Proteomes" id="UP001595630">
    <property type="component" value="Unassembled WGS sequence"/>
</dbReference>
<feature type="transmembrane region" description="Helical" evidence="1">
    <location>
        <begin position="73"/>
        <end position="92"/>
    </location>
</feature>
<reference evidence="3" key="1">
    <citation type="journal article" date="2019" name="Int. J. Syst. Evol. Microbiol.">
        <title>The Global Catalogue of Microorganisms (GCM) 10K type strain sequencing project: providing services to taxonomists for standard genome sequencing and annotation.</title>
        <authorList>
            <consortium name="The Broad Institute Genomics Platform"/>
            <consortium name="The Broad Institute Genome Sequencing Center for Infectious Disease"/>
            <person name="Wu L."/>
            <person name="Ma J."/>
        </authorList>
    </citation>
    <scope>NUCLEOTIDE SEQUENCE [LARGE SCALE GENOMIC DNA]</scope>
    <source>
        <strain evidence="3">KCTC 42447</strain>
    </source>
</reference>
<protein>
    <submittedName>
        <fullName evidence="2">Uncharacterized protein</fullName>
    </submittedName>
</protein>
<comment type="caution">
    <text evidence="2">The sequence shown here is derived from an EMBL/GenBank/DDBJ whole genome shotgun (WGS) entry which is preliminary data.</text>
</comment>
<keyword evidence="1" id="KW-1133">Transmembrane helix</keyword>
<feature type="transmembrane region" description="Helical" evidence="1">
    <location>
        <begin position="132"/>
        <end position="150"/>
    </location>
</feature>
<gene>
    <name evidence="2" type="ORF">ACFOMF_04605</name>
</gene>
<accession>A0ABV7T1Y6</accession>
<dbReference type="EMBL" id="JBHRXZ010000012">
    <property type="protein sequence ID" value="MFC3607063.1"/>
    <property type="molecule type" value="Genomic_DNA"/>
</dbReference>
<evidence type="ECO:0000313" key="3">
    <source>
        <dbReference type="Proteomes" id="UP001595630"/>
    </source>
</evidence>
<dbReference type="RefSeq" id="WP_386361688.1">
    <property type="nucleotide sequence ID" value="NZ_JBHRXZ010000012.1"/>
</dbReference>
<keyword evidence="1" id="KW-0472">Membrane</keyword>
<feature type="transmembrane region" description="Helical" evidence="1">
    <location>
        <begin position="170"/>
        <end position="190"/>
    </location>
</feature>
<feature type="transmembrane region" description="Helical" evidence="1">
    <location>
        <begin position="202"/>
        <end position="233"/>
    </location>
</feature>
<keyword evidence="1" id="KW-0812">Transmembrane</keyword>
<organism evidence="2 3">
    <name type="scientific">Stutzerimonas tarimensis</name>
    <dbReference type="NCBI Taxonomy" id="1507735"/>
    <lineage>
        <taxon>Bacteria</taxon>
        <taxon>Pseudomonadati</taxon>
        <taxon>Pseudomonadota</taxon>
        <taxon>Gammaproteobacteria</taxon>
        <taxon>Pseudomonadales</taxon>
        <taxon>Pseudomonadaceae</taxon>
        <taxon>Stutzerimonas</taxon>
    </lineage>
</organism>
<evidence type="ECO:0000256" key="1">
    <source>
        <dbReference type="SAM" id="Phobius"/>
    </source>
</evidence>
<feature type="transmembrane region" description="Helical" evidence="1">
    <location>
        <begin position="239"/>
        <end position="256"/>
    </location>
</feature>
<name>A0ABV7T1Y6_9GAMM</name>
<proteinExistence type="predicted"/>
<feature type="transmembrane region" description="Helical" evidence="1">
    <location>
        <begin position="363"/>
        <end position="393"/>
    </location>
</feature>